<feature type="compositionally biased region" description="Basic and acidic residues" evidence="1">
    <location>
        <begin position="73"/>
        <end position="92"/>
    </location>
</feature>
<dbReference type="InParanoid" id="B4M2V5"/>
<dbReference type="AlphaFoldDB" id="B4M2V5"/>
<feature type="region of interest" description="Disordered" evidence="1">
    <location>
        <begin position="132"/>
        <end position="152"/>
    </location>
</feature>
<dbReference type="HOGENOM" id="CLU_2925110_0_0_1"/>
<feature type="compositionally biased region" description="Basic residues" evidence="1">
    <location>
        <begin position="369"/>
        <end position="382"/>
    </location>
</feature>
<evidence type="ECO:0000313" key="2">
    <source>
        <dbReference type="EMBL" id="EDW65130.2"/>
    </source>
</evidence>
<reference evidence="2 3" key="1">
    <citation type="journal article" date="2007" name="Nature">
        <title>Evolution of genes and genomes on the Drosophila phylogeny.</title>
        <authorList>
            <consortium name="Drosophila 12 Genomes Consortium"/>
            <person name="Clark A.G."/>
            <person name="Eisen M.B."/>
            <person name="Smith D.R."/>
            <person name="Bergman C.M."/>
            <person name="Oliver B."/>
            <person name="Markow T.A."/>
            <person name="Kaufman T.C."/>
            <person name="Kellis M."/>
            <person name="Gelbart W."/>
            <person name="Iyer V.N."/>
            <person name="Pollard D.A."/>
            <person name="Sackton T.B."/>
            <person name="Larracuente A.M."/>
            <person name="Singh N.D."/>
            <person name="Abad J.P."/>
            <person name="Abt D.N."/>
            <person name="Adryan B."/>
            <person name="Aguade M."/>
            <person name="Akashi H."/>
            <person name="Anderson W.W."/>
            <person name="Aquadro C.F."/>
            <person name="Ardell D.H."/>
            <person name="Arguello R."/>
            <person name="Artieri C.G."/>
            <person name="Barbash D.A."/>
            <person name="Barker D."/>
            <person name="Barsanti P."/>
            <person name="Batterham P."/>
            <person name="Batzoglou S."/>
            <person name="Begun D."/>
            <person name="Bhutkar A."/>
            <person name="Blanco E."/>
            <person name="Bosak S.A."/>
            <person name="Bradley R.K."/>
            <person name="Brand A.D."/>
            <person name="Brent M.R."/>
            <person name="Brooks A.N."/>
            <person name="Brown R.H."/>
            <person name="Butlin R.K."/>
            <person name="Caggese C."/>
            <person name="Calvi B.R."/>
            <person name="Bernardo de Carvalho A."/>
            <person name="Caspi A."/>
            <person name="Castrezana S."/>
            <person name="Celniker S.E."/>
            <person name="Chang J.L."/>
            <person name="Chapple C."/>
            <person name="Chatterji S."/>
            <person name="Chinwalla A."/>
            <person name="Civetta A."/>
            <person name="Clifton S.W."/>
            <person name="Comeron J.M."/>
            <person name="Costello J.C."/>
            <person name="Coyne J.A."/>
            <person name="Daub J."/>
            <person name="David R.G."/>
            <person name="Delcher A.L."/>
            <person name="Delehaunty K."/>
            <person name="Do C.B."/>
            <person name="Ebling H."/>
            <person name="Edwards K."/>
            <person name="Eickbush T."/>
            <person name="Evans J.D."/>
            <person name="Filipski A."/>
            <person name="Findeiss S."/>
            <person name="Freyhult E."/>
            <person name="Fulton L."/>
            <person name="Fulton R."/>
            <person name="Garcia A.C."/>
            <person name="Gardiner A."/>
            <person name="Garfield D.A."/>
            <person name="Garvin B.E."/>
            <person name="Gibson G."/>
            <person name="Gilbert D."/>
            <person name="Gnerre S."/>
            <person name="Godfrey J."/>
            <person name="Good R."/>
            <person name="Gotea V."/>
            <person name="Gravely B."/>
            <person name="Greenberg A.J."/>
            <person name="Griffiths-Jones S."/>
            <person name="Gross S."/>
            <person name="Guigo R."/>
            <person name="Gustafson E.A."/>
            <person name="Haerty W."/>
            <person name="Hahn M.W."/>
            <person name="Halligan D.L."/>
            <person name="Halpern A.L."/>
            <person name="Halter G.M."/>
            <person name="Han M.V."/>
            <person name="Heger A."/>
            <person name="Hillier L."/>
            <person name="Hinrichs A.S."/>
            <person name="Holmes I."/>
            <person name="Hoskins R.A."/>
            <person name="Hubisz M.J."/>
            <person name="Hultmark D."/>
            <person name="Huntley M.A."/>
            <person name="Jaffe D.B."/>
            <person name="Jagadeeshan S."/>
            <person name="Jeck W.R."/>
            <person name="Johnson J."/>
            <person name="Jones C.D."/>
            <person name="Jordan W.C."/>
            <person name="Karpen G.H."/>
            <person name="Kataoka E."/>
            <person name="Keightley P.D."/>
            <person name="Kheradpour P."/>
            <person name="Kirkness E.F."/>
            <person name="Koerich L.B."/>
            <person name="Kristiansen K."/>
            <person name="Kudrna D."/>
            <person name="Kulathinal R.J."/>
            <person name="Kumar S."/>
            <person name="Kwok R."/>
            <person name="Lander E."/>
            <person name="Langley C.H."/>
            <person name="Lapoint R."/>
            <person name="Lazzaro B.P."/>
            <person name="Lee S.J."/>
            <person name="Levesque L."/>
            <person name="Li R."/>
            <person name="Lin C.F."/>
            <person name="Lin M.F."/>
            <person name="Lindblad-Toh K."/>
            <person name="Llopart A."/>
            <person name="Long M."/>
            <person name="Low L."/>
            <person name="Lozovsky E."/>
            <person name="Lu J."/>
            <person name="Luo M."/>
            <person name="Machado C.A."/>
            <person name="Makalowski W."/>
            <person name="Marzo M."/>
            <person name="Matsuda M."/>
            <person name="Matzkin L."/>
            <person name="McAllister B."/>
            <person name="McBride C.S."/>
            <person name="McKernan B."/>
            <person name="McKernan K."/>
            <person name="Mendez-Lago M."/>
            <person name="Minx P."/>
            <person name="Mollenhauer M.U."/>
            <person name="Montooth K."/>
            <person name="Mount S.M."/>
            <person name="Mu X."/>
            <person name="Myers E."/>
            <person name="Negre B."/>
            <person name="Newfeld S."/>
            <person name="Nielsen R."/>
            <person name="Noor M.A."/>
            <person name="O'Grady P."/>
            <person name="Pachter L."/>
            <person name="Papaceit M."/>
            <person name="Parisi M.J."/>
            <person name="Parisi M."/>
            <person name="Parts L."/>
            <person name="Pedersen J.S."/>
            <person name="Pesole G."/>
            <person name="Phillippy A.M."/>
            <person name="Ponting C.P."/>
            <person name="Pop M."/>
            <person name="Porcelli D."/>
            <person name="Powell J.R."/>
            <person name="Prohaska S."/>
            <person name="Pruitt K."/>
            <person name="Puig M."/>
            <person name="Quesneville H."/>
            <person name="Ram K.R."/>
            <person name="Rand D."/>
            <person name="Rasmussen M.D."/>
            <person name="Reed L.K."/>
            <person name="Reenan R."/>
            <person name="Reily A."/>
            <person name="Remington K.A."/>
            <person name="Rieger T.T."/>
            <person name="Ritchie M.G."/>
            <person name="Robin C."/>
            <person name="Rogers Y.H."/>
            <person name="Rohde C."/>
            <person name="Rozas J."/>
            <person name="Rubenfield M.J."/>
            <person name="Ruiz A."/>
            <person name="Russo S."/>
            <person name="Salzberg S.L."/>
            <person name="Sanchez-Gracia A."/>
            <person name="Saranga D.J."/>
            <person name="Sato H."/>
            <person name="Schaeffer S.W."/>
            <person name="Schatz M.C."/>
            <person name="Schlenke T."/>
            <person name="Schwartz R."/>
            <person name="Segarra C."/>
            <person name="Singh R.S."/>
            <person name="Sirot L."/>
            <person name="Sirota M."/>
            <person name="Sisneros N.B."/>
            <person name="Smith C.D."/>
            <person name="Smith T.F."/>
            <person name="Spieth J."/>
            <person name="Stage D.E."/>
            <person name="Stark A."/>
            <person name="Stephan W."/>
            <person name="Strausberg R.L."/>
            <person name="Strempel S."/>
            <person name="Sturgill D."/>
            <person name="Sutton G."/>
            <person name="Sutton G.G."/>
            <person name="Tao W."/>
            <person name="Teichmann S."/>
            <person name="Tobari Y.N."/>
            <person name="Tomimura Y."/>
            <person name="Tsolas J.M."/>
            <person name="Valente V.L."/>
            <person name="Venter E."/>
            <person name="Venter J.C."/>
            <person name="Vicario S."/>
            <person name="Vieira F.G."/>
            <person name="Vilella A.J."/>
            <person name="Villasante A."/>
            <person name="Walenz B."/>
            <person name="Wang J."/>
            <person name="Wasserman M."/>
            <person name="Watts T."/>
            <person name="Wilson D."/>
            <person name="Wilson R.K."/>
            <person name="Wing R.A."/>
            <person name="Wolfner M.F."/>
            <person name="Wong A."/>
            <person name="Wong G.K."/>
            <person name="Wu C.I."/>
            <person name="Wu G."/>
            <person name="Yamamoto D."/>
            <person name="Yang H.P."/>
            <person name="Yang S.P."/>
            <person name="Yorke J.A."/>
            <person name="Yoshida K."/>
            <person name="Zdobnov E."/>
            <person name="Zhang P."/>
            <person name="Zhang Y."/>
            <person name="Zimin A.V."/>
            <person name="Baldwin J."/>
            <person name="Abdouelleil A."/>
            <person name="Abdulkadir J."/>
            <person name="Abebe A."/>
            <person name="Abera B."/>
            <person name="Abreu J."/>
            <person name="Acer S.C."/>
            <person name="Aftuck L."/>
            <person name="Alexander A."/>
            <person name="An P."/>
            <person name="Anderson E."/>
            <person name="Anderson S."/>
            <person name="Arachi H."/>
            <person name="Azer M."/>
            <person name="Bachantsang P."/>
            <person name="Barry A."/>
            <person name="Bayul T."/>
            <person name="Berlin A."/>
            <person name="Bessette D."/>
            <person name="Bloom T."/>
            <person name="Blye J."/>
            <person name="Boguslavskiy L."/>
            <person name="Bonnet C."/>
            <person name="Boukhgalter B."/>
            <person name="Bourzgui I."/>
            <person name="Brown A."/>
            <person name="Cahill P."/>
            <person name="Channer S."/>
            <person name="Cheshatsang Y."/>
            <person name="Chuda L."/>
            <person name="Citroen M."/>
            <person name="Collymore A."/>
            <person name="Cooke P."/>
            <person name="Costello M."/>
            <person name="D'Aco K."/>
            <person name="Daza R."/>
            <person name="De Haan G."/>
            <person name="DeGray S."/>
            <person name="DeMaso C."/>
            <person name="Dhargay N."/>
            <person name="Dooley K."/>
            <person name="Dooley E."/>
            <person name="Doricent M."/>
            <person name="Dorje P."/>
            <person name="Dorjee K."/>
            <person name="Dupes A."/>
            <person name="Elong R."/>
            <person name="Falk J."/>
            <person name="Farina A."/>
            <person name="Faro S."/>
            <person name="Ferguson D."/>
            <person name="Fisher S."/>
            <person name="Foley C.D."/>
            <person name="Franke A."/>
            <person name="Friedrich D."/>
            <person name="Gadbois L."/>
            <person name="Gearin G."/>
            <person name="Gearin C.R."/>
            <person name="Giannoukos G."/>
            <person name="Goode T."/>
            <person name="Graham J."/>
            <person name="Grandbois E."/>
            <person name="Grewal S."/>
            <person name="Gyaltsen K."/>
            <person name="Hafez N."/>
            <person name="Hagos B."/>
            <person name="Hall J."/>
            <person name="Henson C."/>
            <person name="Hollinger A."/>
            <person name="Honan T."/>
            <person name="Huard M.D."/>
            <person name="Hughes L."/>
            <person name="Hurhula B."/>
            <person name="Husby M.E."/>
            <person name="Kamat A."/>
            <person name="Kanga B."/>
            <person name="Kashin S."/>
            <person name="Khazanovich D."/>
            <person name="Kisner P."/>
            <person name="Lance K."/>
            <person name="Lara M."/>
            <person name="Lee W."/>
            <person name="Lennon N."/>
            <person name="Letendre F."/>
            <person name="LeVine R."/>
            <person name="Lipovsky A."/>
            <person name="Liu X."/>
            <person name="Liu J."/>
            <person name="Liu S."/>
            <person name="Lokyitsang T."/>
            <person name="Lokyitsang Y."/>
            <person name="Lubonja R."/>
            <person name="Lui A."/>
            <person name="MacDonald P."/>
            <person name="Magnisalis V."/>
            <person name="Maru K."/>
            <person name="Matthews C."/>
            <person name="McCusker W."/>
            <person name="McDonough S."/>
            <person name="Mehta T."/>
            <person name="Meldrim J."/>
            <person name="Meneus L."/>
            <person name="Mihai O."/>
            <person name="Mihalev A."/>
            <person name="Mihova T."/>
            <person name="Mittelman R."/>
            <person name="Mlenga V."/>
            <person name="Montmayeur A."/>
            <person name="Mulrain L."/>
            <person name="Navidi A."/>
            <person name="Naylor J."/>
            <person name="Negash T."/>
            <person name="Nguyen T."/>
            <person name="Nguyen N."/>
            <person name="Nicol R."/>
            <person name="Norbu C."/>
            <person name="Norbu N."/>
            <person name="Novod N."/>
            <person name="O'Neill B."/>
            <person name="Osman S."/>
            <person name="Markiewicz E."/>
            <person name="Oyono O.L."/>
            <person name="Patti C."/>
            <person name="Phunkhang P."/>
            <person name="Pierre F."/>
            <person name="Priest M."/>
            <person name="Raghuraman S."/>
            <person name="Rege F."/>
            <person name="Reyes R."/>
            <person name="Rise C."/>
            <person name="Rogov P."/>
            <person name="Ross K."/>
            <person name="Ryan E."/>
            <person name="Settipalli S."/>
            <person name="Shea T."/>
            <person name="Sherpa N."/>
            <person name="Shi L."/>
            <person name="Shih D."/>
            <person name="Sparrow T."/>
            <person name="Spaulding J."/>
            <person name="Stalker J."/>
            <person name="Stange-Thomann N."/>
            <person name="Stavropoulos S."/>
            <person name="Stone C."/>
            <person name="Strader C."/>
            <person name="Tesfaye S."/>
            <person name="Thomson T."/>
            <person name="Thoulutsang Y."/>
            <person name="Thoulutsang D."/>
            <person name="Topham K."/>
            <person name="Topping I."/>
            <person name="Tsamla T."/>
            <person name="Vassiliev H."/>
            <person name="Vo A."/>
            <person name="Wangchuk T."/>
            <person name="Wangdi T."/>
            <person name="Weiand M."/>
            <person name="Wilkinson J."/>
            <person name="Wilson A."/>
            <person name="Yadav S."/>
            <person name="Young G."/>
            <person name="Yu Q."/>
            <person name="Zembek L."/>
            <person name="Zhong D."/>
            <person name="Zimmer A."/>
            <person name="Zwirko Z."/>
            <person name="Jaffe D.B."/>
            <person name="Alvarez P."/>
            <person name="Brockman W."/>
            <person name="Butler J."/>
            <person name="Chin C."/>
            <person name="Gnerre S."/>
            <person name="Grabherr M."/>
            <person name="Kleber M."/>
            <person name="Mauceli E."/>
            <person name="MacCallum I."/>
        </authorList>
    </citation>
    <scope>NUCLEOTIDE SEQUENCE [LARGE SCALE GENOMIC DNA]</scope>
    <source>
        <strain evidence="3">Tucson 15010-1051.87</strain>
    </source>
</reference>
<name>B4M2V5_DROVI</name>
<evidence type="ECO:0000313" key="3">
    <source>
        <dbReference type="Proteomes" id="UP000008792"/>
    </source>
</evidence>
<gene>
    <name evidence="2" type="primary">Dvir\GJ19091</name>
    <name evidence="2" type="ORF">Dvir_GJ19091</name>
</gene>
<organism evidence="2 3">
    <name type="scientific">Drosophila virilis</name>
    <name type="common">Fruit fly</name>
    <dbReference type="NCBI Taxonomy" id="7244"/>
    <lineage>
        <taxon>Eukaryota</taxon>
        <taxon>Metazoa</taxon>
        <taxon>Ecdysozoa</taxon>
        <taxon>Arthropoda</taxon>
        <taxon>Hexapoda</taxon>
        <taxon>Insecta</taxon>
        <taxon>Pterygota</taxon>
        <taxon>Neoptera</taxon>
        <taxon>Endopterygota</taxon>
        <taxon>Diptera</taxon>
        <taxon>Brachycera</taxon>
        <taxon>Muscomorpha</taxon>
        <taxon>Ephydroidea</taxon>
        <taxon>Drosophilidae</taxon>
        <taxon>Drosophila</taxon>
    </lineage>
</organism>
<feature type="region of interest" description="Disordered" evidence="1">
    <location>
        <begin position="179"/>
        <end position="344"/>
    </location>
</feature>
<dbReference type="EMBL" id="CH940651">
    <property type="protein sequence ID" value="EDW65130.2"/>
    <property type="molecule type" value="Genomic_DNA"/>
</dbReference>
<feature type="compositionally biased region" description="Basic residues" evidence="1">
    <location>
        <begin position="259"/>
        <end position="280"/>
    </location>
</feature>
<protein>
    <submittedName>
        <fullName evidence="2">Uncharacterized protein</fullName>
    </submittedName>
</protein>
<proteinExistence type="predicted"/>
<evidence type="ECO:0000256" key="1">
    <source>
        <dbReference type="SAM" id="MobiDB-lite"/>
    </source>
</evidence>
<accession>B4M2V5</accession>
<sequence length="382" mass="42767">MWRVDFQRQVYAGHGGGTERCQITEGLGAMARIHADTGDQERLPEMEPEIVTISSDEDASNGDTEPFPGLGGRPRDPRQGREYYGRGRQEETPRQFRHTLYSRRTNVMERLDVVGMLMAVEIMTMFVEAPSSGTTTPLATGEVGEPADEEEPQSIALGRNRSSAQSVAMDEEKARIFPSALETESAPMEAASDAQWPRTREANRPFRRRFTTHRLEADPESEFPRITLRYLPKVPEEARAPRSGPSKRGRASTGEGPGGKRRRSRHRRLAATRHKRHQSGSRRITSPEMSPTAPKKFRSEAGTVEGPQLRVPRSPRERQEGPSHSGMDNRSCGATPRGGRPEPWLTPITVCQIVVEEPRCEDEDDARPHHSRGIGRGLVRLR</sequence>
<feature type="region of interest" description="Disordered" evidence="1">
    <location>
        <begin position="52"/>
        <end position="92"/>
    </location>
</feature>
<keyword evidence="3" id="KW-1185">Reference proteome</keyword>
<dbReference type="Proteomes" id="UP000008792">
    <property type="component" value="Unassembled WGS sequence"/>
</dbReference>
<feature type="region of interest" description="Disordered" evidence="1">
    <location>
        <begin position="360"/>
        <end position="382"/>
    </location>
</feature>